<name>A0AA42BHD0_9RALS</name>
<gene>
    <name evidence="2" type="ORF">NKG59_11720</name>
</gene>
<evidence type="ECO:0000256" key="1">
    <source>
        <dbReference type="SAM" id="MobiDB-lite"/>
    </source>
</evidence>
<dbReference type="EMBL" id="JAMYWC010000003">
    <property type="protein sequence ID" value="MCP1173025.1"/>
    <property type="molecule type" value="Genomic_DNA"/>
</dbReference>
<protein>
    <submittedName>
        <fullName evidence="2">Uncharacterized protein</fullName>
    </submittedName>
</protein>
<dbReference type="Proteomes" id="UP001162793">
    <property type="component" value="Unassembled WGS sequence"/>
</dbReference>
<accession>A0AA42BHD0</accession>
<organism evidence="2 3">
    <name type="scientific">Ralstonia chuxiongensis</name>
    <dbReference type="NCBI Taxonomy" id="2957504"/>
    <lineage>
        <taxon>Bacteria</taxon>
        <taxon>Pseudomonadati</taxon>
        <taxon>Pseudomonadota</taxon>
        <taxon>Betaproteobacteria</taxon>
        <taxon>Burkholderiales</taxon>
        <taxon>Burkholderiaceae</taxon>
        <taxon>Ralstonia</taxon>
    </lineage>
</organism>
<comment type="caution">
    <text evidence="2">The sequence shown here is derived from an EMBL/GenBank/DDBJ whole genome shotgun (WGS) entry which is preliminary data.</text>
</comment>
<dbReference type="RefSeq" id="WP_253536901.1">
    <property type="nucleotide sequence ID" value="NZ_JAMYWC010000003.1"/>
</dbReference>
<evidence type="ECO:0000313" key="3">
    <source>
        <dbReference type="Proteomes" id="UP001162793"/>
    </source>
</evidence>
<feature type="compositionally biased region" description="Low complexity" evidence="1">
    <location>
        <begin position="1"/>
        <end position="16"/>
    </location>
</feature>
<sequence>MAKNQAAATAALSAQSGGVGAAGAPQDQTGRQDDAKLQTGQPGSGDADKDQVQREGAASTKPSAPQQKTQKRVRARVLVEGRFGQPNDVVEVDDDTLATAAGELCAHPASVAYALSLK</sequence>
<evidence type="ECO:0000313" key="2">
    <source>
        <dbReference type="EMBL" id="MCP1173025.1"/>
    </source>
</evidence>
<reference evidence="3" key="1">
    <citation type="journal article" date="2023" name="Front. Microbiol.">
        <title>Ralstonia chuxiongensis sp. nov., Ralstonia mojiangensis sp. nov., and Ralstonia soli sp. nov., isolated from tobacco fields, are three novel species in the family Burkholderiaceae.</title>
        <authorList>
            <person name="Lu C.H."/>
            <person name="Zhang Y.Y."/>
            <person name="Jiang N."/>
            <person name="Chen W."/>
            <person name="Shao X."/>
            <person name="Zhao Z.M."/>
            <person name="Lu W.L."/>
            <person name="Hu X."/>
            <person name="Xi Y.X."/>
            <person name="Zou S.Y."/>
            <person name="Wei Q.J."/>
            <person name="Lin Z.L."/>
            <person name="Gong L."/>
            <person name="Gai X.T."/>
            <person name="Zhang L.Q."/>
            <person name="Li J.Y."/>
            <person name="Jin Y."/>
            <person name="Xia Z.Y."/>
        </authorList>
    </citation>
    <scope>NUCLEOTIDE SEQUENCE [LARGE SCALE GENOMIC DNA]</scope>
    <source>
        <strain evidence="3">21YRMH01-3</strain>
    </source>
</reference>
<proteinExistence type="predicted"/>
<keyword evidence="3" id="KW-1185">Reference proteome</keyword>
<feature type="region of interest" description="Disordered" evidence="1">
    <location>
        <begin position="1"/>
        <end position="74"/>
    </location>
</feature>
<dbReference type="AlphaFoldDB" id="A0AA42BHD0"/>